<sequence length="219" mass="24246">MGDRLNRGFPCPTTLADYHPVIVEGMGGADRREPGAVSEALLARLDRHWQDRPIHRPPIVVIQGDPLAPRGISAITRRVAEGLETSRALVCLDEAIADYHARDADRHNVSLEFRYSQMAGLLGDCRRNPRLLEELEAAIQTRIEAKNAKRHRLGKPPLRSWVREFALLQEVTKAACRAICGDITIAHTSPASSEFSVTGFYEVGWALGSVKPEDHIAVD</sequence>
<evidence type="ECO:0000313" key="1">
    <source>
        <dbReference type="EMBL" id="MEX0468805.1"/>
    </source>
</evidence>
<dbReference type="GO" id="GO:0016301">
    <property type="term" value="F:kinase activity"/>
    <property type="evidence" value="ECO:0007669"/>
    <property type="project" value="UniProtKB-KW"/>
</dbReference>
<dbReference type="EMBL" id="JBAKFM010000002">
    <property type="protein sequence ID" value="MEX0468805.1"/>
    <property type="molecule type" value="Genomic_DNA"/>
</dbReference>
<proteinExistence type="predicted"/>
<dbReference type="Proteomes" id="UP001556709">
    <property type="component" value="Unassembled WGS sequence"/>
</dbReference>
<protein>
    <submittedName>
        <fullName evidence="1">Shikimate kinase</fullName>
    </submittedName>
</protein>
<dbReference type="RefSeq" id="WP_367958981.1">
    <property type="nucleotide sequence ID" value="NZ_JBAKFK010000002.1"/>
</dbReference>
<organism evidence="1 2">
    <name type="scientific">Spiribacter pallidus</name>
    <dbReference type="NCBI Taxonomy" id="1987936"/>
    <lineage>
        <taxon>Bacteria</taxon>
        <taxon>Pseudomonadati</taxon>
        <taxon>Pseudomonadota</taxon>
        <taxon>Gammaproteobacteria</taxon>
        <taxon>Chromatiales</taxon>
        <taxon>Ectothiorhodospiraceae</taxon>
        <taxon>Spiribacter</taxon>
    </lineage>
</organism>
<reference evidence="1 2" key="1">
    <citation type="submission" date="2024-02" db="EMBL/GenBank/DDBJ databases">
        <title>New especies of Spiribacter isolated from saline water.</title>
        <authorList>
            <person name="Leon M.J."/>
            <person name="De La Haba R."/>
            <person name="Sanchez-Porro C."/>
            <person name="Ventosa A."/>
        </authorList>
    </citation>
    <scope>NUCLEOTIDE SEQUENCE [LARGE SCALE GENOMIC DNA]</scope>
    <source>
        <strain evidence="2">ag22IC6-390</strain>
    </source>
</reference>
<keyword evidence="1" id="KW-0808">Transferase</keyword>
<evidence type="ECO:0000313" key="2">
    <source>
        <dbReference type="Proteomes" id="UP001556709"/>
    </source>
</evidence>
<keyword evidence="1" id="KW-0418">Kinase</keyword>
<gene>
    <name evidence="1" type="ORF">V6X73_03545</name>
</gene>
<comment type="caution">
    <text evidence="1">The sequence shown here is derived from an EMBL/GenBank/DDBJ whole genome shotgun (WGS) entry which is preliminary data.</text>
</comment>
<name>A0ABV3TCG6_9GAMM</name>
<keyword evidence="2" id="KW-1185">Reference proteome</keyword>
<accession>A0ABV3TCG6</accession>